<dbReference type="GO" id="GO:1902201">
    <property type="term" value="P:negative regulation of bacterial-type flagellum-dependent cell motility"/>
    <property type="evidence" value="ECO:0007669"/>
    <property type="project" value="TreeGrafter"/>
</dbReference>
<dbReference type="PANTHER" id="PTHR45138">
    <property type="entry name" value="REGULATORY COMPONENTS OF SENSORY TRANSDUCTION SYSTEM"/>
    <property type="match status" value="1"/>
</dbReference>
<dbReference type="RefSeq" id="WP_072283335.1">
    <property type="nucleotide sequence ID" value="NZ_CP015519.1"/>
</dbReference>
<dbReference type="SMART" id="SM00267">
    <property type="entry name" value="GGDEF"/>
    <property type="match status" value="1"/>
</dbReference>
<evidence type="ECO:0000259" key="4">
    <source>
        <dbReference type="PROSITE" id="PS50887"/>
    </source>
</evidence>
<dbReference type="GO" id="GO:0005886">
    <property type="term" value="C:plasma membrane"/>
    <property type="evidence" value="ECO:0007669"/>
    <property type="project" value="TreeGrafter"/>
</dbReference>
<dbReference type="PROSITE" id="PS50110">
    <property type="entry name" value="RESPONSE_REGULATORY"/>
    <property type="match status" value="1"/>
</dbReference>
<dbReference type="EMBL" id="CP015519">
    <property type="protein sequence ID" value="APG27367.1"/>
    <property type="molecule type" value="Genomic_DNA"/>
</dbReference>
<dbReference type="InterPro" id="IPR043128">
    <property type="entry name" value="Rev_trsase/Diguanyl_cyclase"/>
</dbReference>
<evidence type="ECO:0000259" key="3">
    <source>
        <dbReference type="PROSITE" id="PS50110"/>
    </source>
</evidence>
<dbReference type="SUPFAM" id="SSF55073">
    <property type="entry name" value="Nucleotide cyclase"/>
    <property type="match status" value="1"/>
</dbReference>
<evidence type="ECO:0000256" key="1">
    <source>
        <dbReference type="ARBA" id="ARBA00012528"/>
    </source>
</evidence>
<dbReference type="InterPro" id="IPR050469">
    <property type="entry name" value="Diguanylate_Cyclase"/>
</dbReference>
<dbReference type="NCBIfam" id="TIGR00254">
    <property type="entry name" value="GGDEF"/>
    <property type="match status" value="1"/>
</dbReference>
<dbReference type="FunFam" id="3.30.70.270:FF:000001">
    <property type="entry name" value="Diguanylate cyclase domain protein"/>
    <property type="match status" value="1"/>
</dbReference>
<accession>A0A1L3GN54</accession>
<feature type="domain" description="GGDEF" evidence="4">
    <location>
        <begin position="176"/>
        <end position="305"/>
    </location>
</feature>
<dbReference type="InterPro" id="IPR000160">
    <property type="entry name" value="GGDEF_dom"/>
</dbReference>
<dbReference type="PANTHER" id="PTHR45138:SF24">
    <property type="entry name" value="DIGUANYLATE CYCLASE DGCC-RELATED"/>
    <property type="match status" value="1"/>
</dbReference>
<dbReference type="InterPro" id="IPR029787">
    <property type="entry name" value="Nucleotide_cyclase"/>
</dbReference>
<comment type="caution">
    <text evidence="2">Lacks conserved residue(s) required for the propagation of feature annotation.</text>
</comment>
<dbReference type="STRING" id="1842532.A7E78_05625"/>
<dbReference type="KEGG" id="pef:A7E78_05625"/>
<keyword evidence="6" id="KW-1185">Reference proteome</keyword>
<dbReference type="EC" id="2.7.7.65" evidence="1"/>
<evidence type="ECO:0000256" key="2">
    <source>
        <dbReference type="PROSITE-ProRule" id="PRU00169"/>
    </source>
</evidence>
<organism evidence="5 6">
    <name type="scientific">Syntrophotalea acetylenivorans</name>
    <dbReference type="NCBI Taxonomy" id="1842532"/>
    <lineage>
        <taxon>Bacteria</taxon>
        <taxon>Pseudomonadati</taxon>
        <taxon>Thermodesulfobacteriota</taxon>
        <taxon>Desulfuromonadia</taxon>
        <taxon>Desulfuromonadales</taxon>
        <taxon>Syntrophotaleaceae</taxon>
        <taxon>Syntrophotalea</taxon>
    </lineage>
</organism>
<protein>
    <recommendedName>
        <fullName evidence="1">diguanylate cyclase</fullName>
        <ecNumber evidence="1">2.7.7.65</ecNumber>
    </recommendedName>
</protein>
<dbReference type="Proteomes" id="UP000182517">
    <property type="component" value="Chromosome"/>
</dbReference>
<gene>
    <name evidence="5" type="ORF">A7E78_05625</name>
</gene>
<name>A0A1L3GN54_9BACT</name>
<dbReference type="InterPro" id="IPR001789">
    <property type="entry name" value="Sig_transdc_resp-reg_receiver"/>
</dbReference>
<dbReference type="CDD" id="cd01949">
    <property type="entry name" value="GGDEF"/>
    <property type="match status" value="1"/>
</dbReference>
<proteinExistence type="predicted"/>
<dbReference type="Pfam" id="PF00990">
    <property type="entry name" value="GGDEF"/>
    <property type="match status" value="1"/>
</dbReference>
<evidence type="ECO:0000313" key="6">
    <source>
        <dbReference type="Proteomes" id="UP000182517"/>
    </source>
</evidence>
<sequence>MPVMSNTVLIVGDSANSRKVVAEILESTGAFHKKLYCADGRRALHWLRDHAVDMVCCNLHEQNRDALDILVDEMKREAEWADLPVVLFAQPEDRGLLIEGLETGASEGLLLDAGNAEISARIRWHLKNRERIQALHHAQNRLARMALSDGLTGLFNRAYFDATIEQETARSLRTKKPLSLLLIDLDHFKKINDTHGHQAGDRVLEEVALVLREQSRTSDTVCRYGGEEFAIILPETPRSHAQMVAERIRHKISTLNCGFAVTTSIGINCAERPEGLVPQTLIAGADEALYAAKRNGRDRCETASKPSIHFPDLSFIYPLKQVAATA</sequence>
<dbReference type="Gene3D" id="3.30.70.270">
    <property type="match status" value="1"/>
</dbReference>
<dbReference type="Gene3D" id="3.40.50.2300">
    <property type="match status" value="1"/>
</dbReference>
<dbReference type="GO" id="GO:0000160">
    <property type="term" value="P:phosphorelay signal transduction system"/>
    <property type="evidence" value="ECO:0007669"/>
    <property type="project" value="InterPro"/>
</dbReference>
<dbReference type="InterPro" id="IPR011006">
    <property type="entry name" value="CheY-like_superfamily"/>
</dbReference>
<dbReference type="GO" id="GO:0052621">
    <property type="term" value="F:diguanylate cyclase activity"/>
    <property type="evidence" value="ECO:0007669"/>
    <property type="project" value="UniProtKB-EC"/>
</dbReference>
<dbReference type="PROSITE" id="PS50887">
    <property type="entry name" value="GGDEF"/>
    <property type="match status" value="1"/>
</dbReference>
<dbReference type="SUPFAM" id="SSF52172">
    <property type="entry name" value="CheY-like"/>
    <property type="match status" value="1"/>
</dbReference>
<dbReference type="AlphaFoldDB" id="A0A1L3GN54"/>
<dbReference type="GO" id="GO:0043709">
    <property type="term" value="P:cell adhesion involved in single-species biofilm formation"/>
    <property type="evidence" value="ECO:0007669"/>
    <property type="project" value="TreeGrafter"/>
</dbReference>
<reference evidence="5 6" key="1">
    <citation type="journal article" date="2017" name="Genome Announc.">
        <title>Complete Genome Sequences of Two Acetylene-Fermenting Pelobacter acetylenicus Strains.</title>
        <authorList>
            <person name="Sutton J.M."/>
            <person name="Baesman S.M."/>
            <person name="Fierst J.L."/>
            <person name="Poret-Peterson A.T."/>
            <person name="Oremland R.S."/>
            <person name="Dunlap D.S."/>
            <person name="Akob D.M."/>
        </authorList>
    </citation>
    <scope>NUCLEOTIDE SEQUENCE [LARGE SCALE GENOMIC DNA]</scope>
    <source>
        <strain evidence="5 6">SFB93</strain>
    </source>
</reference>
<dbReference type="OrthoDB" id="9812034at2"/>
<feature type="domain" description="Response regulatory" evidence="3">
    <location>
        <begin position="7"/>
        <end position="126"/>
    </location>
</feature>
<evidence type="ECO:0000313" key="5">
    <source>
        <dbReference type="EMBL" id="APG27367.1"/>
    </source>
</evidence>
<dbReference type="CDD" id="cd00156">
    <property type="entry name" value="REC"/>
    <property type="match status" value="1"/>
</dbReference>